<feature type="region of interest" description="Disordered" evidence="1">
    <location>
        <begin position="111"/>
        <end position="176"/>
    </location>
</feature>
<dbReference type="EMBL" id="UINC01167850">
    <property type="protein sequence ID" value="SVD70571.1"/>
    <property type="molecule type" value="Genomic_DNA"/>
</dbReference>
<organism evidence="2">
    <name type="scientific">marine metagenome</name>
    <dbReference type="NCBI Taxonomy" id="408172"/>
    <lineage>
        <taxon>unclassified sequences</taxon>
        <taxon>metagenomes</taxon>
        <taxon>ecological metagenomes</taxon>
    </lineage>
</organism>
<dbReference type="AlphaFoldDB" id="A0A382XJF5"/>
<sequence length="176" mass="18743">METADSITGKVAAIIDATTLVLNVGGREGVREGQWFAIVSAHGEVCDPDTDESLGRWESVKGRVVVTHVQERMATARSPLAEDPEGSKGTLSTMMVRHSFGLYGARERDRQRLEVGGSSVTGRPRTQPIEVGDTIRSVSLEGLSTEVRTAGATEAASDLPSQSYTASSPPLEEEDA</sequence>
<evidence type="ECO:0000256" key="1">
    <source>
        <dbReference type="SAM" id="MobiDB-lite"/>
    </source>
</evidence>
<accession>A0A382XJF5</accession>
<proteinExistence type="predicted"/>
<name>A0A382XJF5_9ZZZZ</name>
<protein>
    <submittedName>
        <fullName evidence="2">Uncharacterized protein</fullName>
    </submittedName>
</protein>
<reference evidence="2" key="1">
    <citation type="submission" date="2018-05" db="EMBL/GenBank/DDBJ databases">
        <authorList>
            <person name="Lanie J.A."/>
            <person name="Ng W.-L."/>
            <person name="Kazmierczak K.M."/>
            <person name="Andrzejewski T.M."/>
            <person name="Davidsen T.M."/>
            <person name="Wayne K.J."/>
            <person name="Tettelin H."/>
            <person name="Glass J.I."/>
            <person name="Rusch D."/>
            <person name="Podicherti R."/>
            <person name="Tsui H.-C.T."/>
            <person name="Winkler M.E."/>
        </authorList>
    </citation>
    <scope>NUCLEOTIDE SEQUENCE</scope>
</reference>
<gene>
    <name evidence="2" type="ORF">METZ01_LOCUS423425</name>
</gene>
<feature type="compositionally biased region" description="Polar residues" evidence="1">
    <location>
        <begin position="159"/>
        <end position="168"/>
    </location>
</feature>
<evidence type="ECO:0000313" key="2">
    <source>
        <dbReference type="EMBL" id="SVD70571.1"/>
    </source>
</evidence>